<sequence length="454" mass="51523">MSGVVLDHGDPISVIRFRSVCKDWAKGAKINNRNRLPSGTPALITSGLRPERVDVDNEDEHGGFGLHDIGCPERDVDNEDEHGGFGLHDVVNKSYYGDCDGLKNRAWVGGKDDWLVITDLRCNLELLNLITGSLIALPSFATIPGIYVVPVHSRHPGVCLNSLFELGLGGQSPSDDWLPDVMLRKVALCQIPRHEHGCKAVALLSAYPLQMVAVTAVPDLRLTPTIWIRLKNLEESILRRYTNVCIIHGKVMAVTDDGDIWSWKLEDGADADPVVIDGPLVVIDRDIDDSVFYLAKCKRDLYLQVVCMYGEKDHPRFEEERLNRVVRPHYSFIPRCCIVFQQDIVTKRWETMQNLGDGCYSLFIGANYPYCLDVRNYLEEKDEDDYIDEKECLEGNCVYLSDTLDADVTLFEVKKGIYMYDFYYDPFQNLSYEKSKIIRQLPMWFRPTAAEVTS</sequence>
<dbReference type="Proteomes" id="UP000000768">
    <property type="component" value="Chromosome 2"/>
</dbReference>
<reference evidence="2 3" key="1">
    <citation type="journal article" date="2009" name="Nature">
        <title>The Sorghum bicolor genome and the diversification of grasses.</title>
        <authorList>
            <person name="Paterson A.H."/>
            <person name="Bowers J.E."/>
            <person name="Bruggmann R."/>
            <person name="Dubchak I."/>
            <person name="Grimwood J."/>
            <person name="Gundlach H."/>
            <person name="Haberer G."/>
            <person name="Hellsten U."/>
            <person name="Mitros T."/>
            <person name="Poliakov A."/>
            <person name="Schmutz J."/>
            <person name="Spannagl M."/>
            <person name="Tang H."/>
            <person name="Wang X."/>
            <person name="Wicker T."/>
            <person name="Bharti A.K."/>
            <person name="Chapman J."/>
            <person name="Feltus F.A."/>
            <person name="Gowik U."/>
            <person name="Grigoriev I.V."/>
            <person name="Lyons E."/>
            <person name="Maher C.A."/>
            <person name="Martis M."/>
            <person name="Narechania A."/>
            <person name="Otillar R.P."/>
            <person name="Penning B.W."/>
            <person name="Salamov A.A."/>
            <person name="Wang Y."/>
            <person name="Zhang L."/>
            <person name="Carpita N.C."/>
            <person name="Freeling M."/>
            <person name="Gingle A.R."/>
            <person name="Hash C.T."/>
            <person name="Keller B."/>
            <person name="Klein P."/>
            <person name="Kresovich S."/>
            <person name="McCann M.C."/>
            <person name="Ming R."/>
            <person name="Peterson D.G."/>
            <person name="Mehboob-ur-Rahman"/>
            <person name="Ware D."/>
            <person name="Westhoff P."/>
            <person name="Mayer K.F."/>
            <person name="Messing J."/>
            <person name="Rokhsar D.S."/>
        </authorList>
    </citation>
    <scope>NUCLEOTIDE SEQUENCE [LARGE SCALE GENOMIC DNA]</scope>
    <source>
        <strain evidence="3">cv. BTx623</strain>
    </source>
</reference>
<accession>A0A1W0W4J1</accession>
<dbReference type="InterPro" id="IPR005174">
    <property type="entry name" value="KIB1-4_b-propeller"/>
</dbReference>
<gene>
    <name evidence="2" type="ORF">SORBI_3002G170666</name>
</gene>
<protein>
    <recommendedName>
        <fullName evidence="1">KIB1-4 beta-propeller domain-containing protein</fullName>
    </recommendedName>
</protein>
<dbReference type="EMBL" id="CM000761">
    <property type="protein sequence ID" value="OQU89300.1"/>
    <property type="molecule type" value="Genomic_DNA"/>
</dbReference>
<dbReference type="OMA" id="QLPMWFR"/>
<feature type="domain" description="KIB1-4 beta-propeller" evidence="1">
    <location>
        <begin position="102"/>
        <end position="413"/>
    </location>
</feature>
<proteinExistence type="predicted"/>
<organism evidence="2 3">
    <name type="scientific">Sorghum bicolor</name>
    <name type="common">Sorghum</name>
    <name type="synonym">Sorghum vulgare</name>
    <dbReference type="NCBI Taxonomy" id="4558"/>
    <lineage>
        <taxon>Eukaryota</taxon>
        <taxon>Viridiplantae</taxon>
        <taxon>Streptophyta</taxon>
        <taxon>Embryophyta</taxon>
        <taxon>Tracheophyta</taxon>
        <taxon>Spermatophyta</taxon>
        <taxon>Magnoliopsida</taxon>
        <taxon>Liliopsida</taxon>
        <taxon>Poales</taxon>
        <taxon>Poaceae</taxon>
        <taxon>PACMAD clade</taxon>
        <taxon>Panicoideae</taxon>
        <taxon>Andropogonodae</taxon>
        <taxon>Andropogoneae</taxon>
        <taxon>Sorghinae</taxon>
        <taxon>Sorghum</taxon>
    </lineage>
</organism>
<dbReference type="Gramene" id="OQU89300">
    <property type="protein sequence ID" value="OQU89300"/>
    <property type="gene ID" value="SORBI_3002G170666"/>
</dbReference>
<evidence type="ECO:0000259" key="1">
    <source>
        <dbReference type="Pfam" id="PF03478"/>
    </source>
</evidence>
<evidence type="ECO:0000313" key="3">
    <source>
        <dbReference type="Proteomes" id="UP000000768"/>
    </source>
</evidence>
<dbReference type="InParanoid" id="A0A1W0W4J1"/>
<dbReference type="AlphaFoldDB" id="A0A1W0W4J1"/>
<evidence type="ECO:0000313" key="2">
    <source>
        <dbReference type="EMBL" id="OQU89300.1"/>
    </source>
</evidence>
<dbReference type="InterPro" id="IPR050942">
    <property type="entry name" value="F-box_BR-signaling"/>
</dbReference>
<dbReference type="PANTHER" id="PTHR44259">
    <property type="entry name" value="OS07G0183000 PROTEIN-RELATED"/>
    <property type="match status" value="1"/>
</dbReference>
<dbReference type="PANTHER" id="PTHR44259:SF34">
    <property type="entry name" value="DUF295 DOMAIN-CONTAINING PROTEIN"/>
    <property type="match status" value="1"/>
</dbReference>
<keyword evidence="3" id="KW-1185">Reference proteome</keyword>
<name>A0A1W0W4J1_SORBI</name>
<reference evidence="3" key="2">
    <citation type="journal article" date="2018" name="Plant J.">
        <title>The Sorghum bicolor reference genome: improved assembly, gene annotations, a transcriptome atlas, and signatures of genome organization.</title>
        <authorList>
            <person name="McCormick R.F."/>
            <person name="Truong S.K."/>
            <person name="Sreedasyam A."/>
            <person name="Jenkins J."/>
            <person name="Shu S."/>
            <person name="Sims D."/>
            <person name="Kennedy M."/>
            <person name="Amirebrahimi M."/>
            <person name="Weers B.D."/>
            <person name="McKinley B."/>
            <person name="Mattison A."/>
            <person name="Morishige D.T."/>
            <person name="Grimwood J."/>
            <person name="Schmutz J."/>
            <person name="Mullet J.E."/>
        </authorList>
    </citation>
    <scope>NUCLEOTIDE SEQUENCE [LARGE SCALE GENOMIC DNA]</scope>
    <source>
        <strain evidence="3">cv. BTx623</strain>
    </source>
</reference>
<dbReference type="Pfam" id="PF03478">
    <property type="entry name" value="Beta-prop_KIB1-4"/>
    <property type="match status" value="1"/>
</dbReference>